<feature type="region of interest" description="Disordered" evidence="1">
    <location>
        <begin position="1"/>
        <end position="31"/>
    </location>
</feature>
<dbReference type="InterPro" id="IPR007730">
    <property type="entry name" value="SPOR-like_dom"/>
</dbReference>
<dbReference type="Pfam" id="PF13401">
    <property type="entry name" value="AAA_22"/>
    <property type="match status" value="1"/>
</dbReference>
<feature type="domain" description="SPOR" evidence="2">
    <location>
        <begin position="421"/>
        <end position="499"/>
    </location>
</feature>
<proteinExistence type="predicted"/>
<name>A0A928V309_9GAMM</name>
<dbReference type="Pfam" id="PF05036">
    <property type="entry name" value="SPOR"/>
    <property type="match status" value="1"/>
</dbReference>
<dbReference type="EMBL" id="PRDL01000001">
    <property type="protein sequence ID" value="MBE8716255.1"/>
    <property type="molecule type" value="Genomic_DNA"/>
</dbReference>
<gene>
    <name evidence="3" type="ORF">C4F51_03535</name>
</gene>
<dbReference type="Gene3D" id="3.40.50.300">
    <property type="entry name" value="P-loop containing nucleotide triphosphate hydrolases"/>
    <property type="match status" value="1"/>
</dbReference>
<dbReference type="GO" id="GO:0042834">
    <property type="term" value="F:peptidoglycan binding"/>
    <property type="evidence" value="ECO:0007669"/>
    <property type="project" value="InterPro"/>
</dbReference>
<dbReference type="PANTHER" id="PTHR35894:SF1">
    <property type="entry name" value="PHOSPHORIBULOKINASE _ URIDINE KINASE FAMILY"/>
    <property type="match status" value="1"/>
</dbReference>
<protein>
    <recommendedName>
        <fullName evidence="2">SPOR domain-containing protein</fullName>
    </recommendedName>
</protein>
<dbReference type="PANTHER" id="PTHR35894">
    <property type="entry name" value="GENERAL SECRETION PATHWAY PROTEIN A-RELATED"/>
    <property type="match status" value="1"/>
</dbReference>
<feature type="compositionally biased region" description="Basic and acidic residues" evidence="1">
    <location>
        <begin position="1"/>
        <end position="21"/>
    </location>
</feature>
<evidence type="ECO:0000313" key="4">
    <source>
        <dbReference type="Proteomes" id="UP000652567"/>
    </source>
</evidence>
<comment type="caution">
    <text evidence="3">The sequence shown here is derived from an EMBL/GenBank/DDBJ whole genome shotgun (WGS) entry which is preliminary data.</text>
</comment>
<dbReference type="PROSITE" id="PS51724">
    <property type="entry name" value="SPOR"/>
    <property type="match status" value="1"/>
</dbReference>
<accession>A0A928V309</accession>
<evidence type="ECO:0000259" key="2">
    <source>
        <dbReference type="PROSITE" id="PS51724"/>
    </source>
</evidence>
<dbReference type="InterPro" id="IPR036680">
    <property type="entry name" value="SPOR-like_sf"/>
</dbReference>
<sequence>MSAEPPREPKEESFSARDPSGHSDILSSDEPIQDYRQRYGLSMDPFSEEPYYPFFTGGQRGELLEQVIHLCQFGQGVTVVAGDRGVGKTRFALALYESLDQSQVCFISALPTLQADVLLQHIAAHAGFETAGATTGQLISALTDPDNFSEEHGFSLIVIDDAHHLDDETIAALLRITRSADAAHQKFQAVLIGDALLVDRLKNLPVIPTQVNDYALPALTLSETVDYIGFRMEMADYLGPDIFSENLVSPWWRSAQGRLSVIHSKAREHLLSTTLPEAKTTETKNFPLVHIVAAAALGCAILMALFYRGGDDSTDIPKTQRIPLNLQAVSSSSEASLASSSAAMSVAAPAISDSEVSLTEEPAPVLSGERDVVSLPPPVLASSAFSVAVSSAVSSAARSSAAATTTSPASGLSADEQVLMSWGSGEYTLQLLGVSNRKAAADFVAAQPNRDDLLLFRSTRQGKDWFVVVVGRYQNSGEARAAVAGLPDVQSKGGPWPRVLRDIQQELRQRN</sequence>
<evidence type="ECO:0000256" key="1">
    <source>
        <dbReference type="SAM" id="MobiDB-lite"/>
    </source>
</evidence>
<dbReference type="AlphaFoldDB" id="A0A928V309"/>
<dbReference type="InterPro" id="IPR027417">
    <property type="entry name" value="P-loop_NTPase"/>
</dbReference>
<dbReference type="GO" id="GO:0016887">
    <property type="term" value="F:ATP hydrolysis activity"/>
    <property type="evidence" value="ECO:0007669"/>
    <property type="project" value="InterPro"/>
</dbReference>
<dbReference type="InterPro" id="IPR052026">
    <property type="entry name" value="ExeA_AAA_ATPase_DNA-bind"/>
</dbReference>
<reference evidence="3" key="1">
    <citation type="submission" date="2018-07" db="EMBL/GenBank/DDBJ databases">
        <title>Genome assembly of strain Ka43.</title>
        <authorList>
            <person name="Kukolya J."/>
            <person name="Nagy I."/>
            <person name="Horvath B."/>
            <person name="Toth A."/>
        </authorList>
    </citation>
    <scope>NUCLEOTIDE SEQUENCE</scope>
    <source>
        <strain evidence="3">KB43</strain>
    </source>
</reference>
<evidence type="ECO:0000313" key="3">
    <source>
        <dbReference type="EMBL" id="MBE8716255.1"/>
    </source>
</evidence>
<keyword evidence="4" id="KW-1185">Reference proteome</keyword>
<dbReference type="InterPro" id="IPR049945">
    <property type="entry name" value="AAA_22"/>
</dbReference>
<dbReference type="RefSeq" id="WP_193907183.1">
    <property type="nucleotide sequence ID" value="NZ_PRDL01000001.1"/>
</dbReference>
<organism evidence="3 4">
    <name type="scientific">Cellvibrio polysaccharolyticus</name>
    <dbReference type="NCBI Taxonomy" id="2082724"/>
    <lineage>
        <taxon>Bacteria</taxon>
        <taxon>Pseudomonadati</taxon>
        <taxon>Pseudomonadota</taxon>
        <taxon>Gammaproteobacteria</taxon>
        <taxon>Cellvibrionales</taxon>
        <taxon>Cellvibrionaceae</taxon>
        <taxon>Cellvibrio</taxon>
    </lineage>
</organism>
<dbReference type="Gene3D" id="3.30.70.1070">
    <property type="entry name" value="Sporulation related repeat"/>
    <property type="match status" value="1"/>
</dbReference>
<dbReference type="SUPFAM" id="SSF52540">
    <property type="entry name" value="P-loop containing nucleoside triphosphate hydrolases"/>
    <property type="match status" value="1"/>
</dbReference>
<dbReference type="Proteomes" id="UP000652567">
    <property type="component" value="Unassembled WGS sequence"/>
</dbReference>